<evidence type="ECO:0000256" key="4">
    <source>
        <dbReference type="ARBA" id="ARBA00023002"/>
    </source>
</evidence>
<dbReference type="PROSITE" id="PS51387">
    <property type="entry name" value="FAD_PCMH"/>
    <property type="match status" value="1"/>
</dbReference>
<gene>
    <name evidence="7" type="ORF">CVT24_006685</name>
</gene>
<keyword evidence="8" id="KW-1185">Reference proteome</keyword>
<keyword evidence="3" id="KW-0274">FAD</keyword>
<dbReference type="InParanoid" id="A0A409X143"/>
<dbReference type="PANTHER" id="PTHR42973:SF13">
    <property type="entry name" value="FAD-BINDING PCMH-TYPE DOMAIN-CONTAINING PROTEIN"/>
    <property type="match status" value="1"/>
</dbReference>
<dbReference type="Pfam" id="PF01565">
    <property type="entry name" value="FAD_binding_4"/>
    <property type="match status" value="1"/>
</dbReference>
<dbReference type="SUPFAM" id="SSF56176">
    <property type="entry name" value="FAD-binding/transporter-associated domain-like"/>
    <property type="match status" value="1"/>
</dbReference>
<dbReference type="OrthoDB" id="2151789at2759"/>
<accession>A0A409X143</accession>
<evidence type="ECO:0000259" key="6">
    <source>
        <dbReference type="PROSITE" id="PS51387"/>
    </source>
</evidence>
<dbReference type="InterPro" id="IPR006094">
    <property type="entry name" value="Oxid_FAD_bind_N"/>
</dbReference>
<sequence>MRLKPTLAVLCIHIFGVSAGLLDPITDLAPHPVCLRIQQEISSKSDVYYFGHPLYLKGVSHWASSSSEISKCVVEPGTAEDVAVVLKIVGETKTPFAVKGGGHTTNAGFSSTTGVHISMYRFSDVKYDVASQTATIGAGLLWDDVYATLEPHGVNVVGGRLPGVGVAGFILGGGYSWKSNQYGLTIDTVLAYELVTPGGVIMNVTHESEPELFYALKGALNNFGVVTKFTLRTFPQTKVWGGNIYYTSSSMSAVSAATIKFHATVSDPKAAVMTMFGTWLGSEALSFTVAELFYDAPQPPPGIFDDFLNIPALTKDVKIRSFSSLVAASPTNLTSFQRGVIDTVPLLDISPSIMDAIIHETLTIGARLTLSTDTFFSFTVQPFLPTLYSHTSLPSAFPWTRSKPYLPLNLYAAWALPTVDPFIRAEVEASAQRIRDLAVRQGQEIDIDAPKYVNYAPGDTPLRMVYGPEKSIERLRDVKRVVDPGDVMGLAGGFKIRL</sequence>
<evidence type="ECO:0000313" key="7">
    <source>
        <dbReference type="EMBL" id="PPQ84494.1"/>
    </source>
</evidence>
<dbReference type="GO" id="GO:0016491">
    <property type="term" value="F:oxidoreductase activity"/>
    <property type="evidence" value="ECO:0007669"/>
    <property type="project" value="UniProtKB-KW"/>
</dbReference>
<dbReference type="InterPro" id="IPR016167">
    <property type="entry name" value="FAD-bd_PCMH_sub1"/>
</dbReference>
<dbReference type="InterPro" id="IPR016166">
    <property type="entry name" value="FAD-bd_PCMH"/>
</dbReference>
<protein>
    <recommendedName>
        <fullName evidence="6">FAD-binding PCMH-type domain-containing protein</fullName>
    </recommendedName>
</protein>
<reference evidence="7 8" key="1">
    <citation type="journal article" date="2018" name="Evol. Lett.">
        <title>Horizontal gene cluster transfer increased hallucinogenic mushroom diversity.</title>
        <authorList>
            <person name="Reynolds H.T."/>
            <person name="Vijayakumar V."/>
            <person name="Gluck-Thaler E."/>
            <person name="Korotkin H.B."/>
            <person name="Matheny P.B."/>
            <person name="Slot J.C."/>
        </authorList>
    </citation>
    <scope>NUCLEOTIDE SEQUENCE [LARGE SCALE GENOMIC DNA]</scope>
    <source>
        <strain evidence="7 8">2629</strain>
    </source>
</reference>
<feature type="domain" description="FAD-binding PCMH-type" evidence="6">
    <location>
        <begin position="66"/>
        <end position="236"/>
    </location>
</feature>
<evidence type="ECO:0000256" key="3">
    <source>
        <dbReference type="ARBA" id="ARBA00022827"/>
    </source>
</evidence>
<evidence type="ECO:0000256" key="2">
    <source>
        <dbReference type="ARBA" id="ARBA00022630"/>
    </source>
</evidence>
<dbReference type="PANTHER" id="PTHR42973">
    <property type="entry name" value="BINDING OXIDOREDUCTASE, PUTATIVE (AFU_ORTHOLOGUE AFUA_1G17690)-RELATED"/>
    <property type="match status" value="1"/>
</dbReference>
<dbReference type="Proteomes" id="UP000284842">
    <property type="component" value="Unassembled WGS sequence"/>
</dbReference>
<comment type="similarity">
    <text evidence="1">Belongs to the oxygen-dependent FAD-linked oxidoreductase family.</text>
</comment>
<evidence type="ECO:0000256" key="5">
    <source>
        <dbReference type="SAM" id="SignalP"/>
    </source>
</evidence>
<dbReference type="Gene3D" id="3.30.465.10">
    <property type="match status" value="1"/>
</dbReference>
<organism evidence="7 8">
    <name type="scientific">Panaeolus cyanescens</name>
    <dbReference type="NCBI Taxonomy" id="181874"/>
    <lineage>
        <taxon>Eukaryota</taxon>
        <taxon>Fungi</taxon>
        <taxon>Dikarya</taxon>
        <taxon>Basidiomycota</taxon>
        <taxon>Agaricomycotina</taxon>
        <taxon>Agaricomycetes</taxon>
        <taxon>Agaricomycetidae</taxon>
        <taxon>Agaricales</taxon>
        <taxon>Agaricineae</taxon>
        <taxon>Galeropsidaceae</taxon>
        <taxon>Panaeolus</taxon>
    </lineage>
</organism>
<evidence type="ECO:0000256" key="1">
    <source>
        <dbReference type="ARBA" id="ARBA00005466"/>
    </source>
</evidence>
<feature type="signal peptide" evidence="5">
    <location>
        <begin position="1"/>
        <end position="19"/>
    </location>
</feature>
<name>A0A409X143_9AGAR</name>
<dbReference type="EMBL" id="NHTK01004866">
    <property type="protein sequence ID" value="PPQ84494.1"/>
    <property type="molecule type" value="Genomic_DNA"/>
</dbReference>
<dbReference type="Gene3D" id="3.30.43.10">
    <property type="entry name" value="Uridine Diphospho-n-acetylenolpyruvylglucosamine Reductase, domain 2"/>
    <property type="match status" value="1"/>
</dbReference>
<keyword evidence="2" id="KW-0285">Flavoprotein</keyword>
<evidence type="ECO:0000313" key="8">
    <source>
        <dbReference type="Proteomes" id="UP000284842"/>
    </source>
</evidence>
<dbReference type="GO" id="GO:0071949">
    <property type="term" value="F:FAD binding"/>
    <property type="evidence" value="ECO:0007669"/>
    <property type="project" value="InterPro"/>
</dbReference>
<dbReference type="InterPro" id="IPR016169">
    <property type="entry name" value="FAD-bd_PCMH_sub2"/>
</dbReference>
<dbReference type="InterPro" id="IPR036318">
    <property type="entry name" value="FAD-bd_PCMH-like_sf"/>
</dbReference>
<keyword evidence="4" id="KW-0560">Oxidoreductase</keyword>
<feature type="chain" id="PRO_5019090082" description="FAD-binding PCMH-type domain-containing protein" evidence="5">
    <location>
        <begin position="20"/>
        <end position="498"/>
    </location>
</feature>
<dbReference type="InterPro" id="IPR050416">
    <property type="entry name" value="FAD-linked_Oxidoreductase"/>
</dbReference>
<comment type="caution">
    <text evidence="7">The sequence shown here is derived from an EMBL/GenBank/DDBJ whole genome shotgun (WGS) entry which is preliminary data.</text>
</comment>
<dbReference type="Gene3D" id="3.40.462.20">
    <property type="match status" value="1"/>
</dbReference>
<proteinExistence type="inferred from homology"/>
<dbReference type="AlphaFoldDB" id="A0A409X143"/>
<keyword evidence="5" id="KW-0732">Signal</keyword>
<dbReference type="STRING" id="181874.A0A409X143"/>